<dbReference type="Gene3D" id="3.20.20.80">
    <property type="entry name" value="Glycosidases"/>
    <property type="match status" value="1"/>
</dbReference>
<gene>
    <name evidence="3" type="ORF">H1R20_g15470</name>
</gene>
<feature type="domain" description="Beta-glucuronidase C-terminal" evidence="2">
    <location>
        <begin position="387"/>
        <end position="467"/>
    </location>
</feature>
<evidence type="ECO:0000313" key="3">
    <source>
        <dbReference type="EMBL" id="KAJ2921623.1"/>
    </source>
</evidence>
<name>A0A9W8MA55_9AGAR</name>
<evidence type="ECO:0000259" key="2">
    <source>
        <dbReference type="Pfam" id="PF16862"/>
    </source>
</evidence>
<accession>A0A9W8MA55</accession>
<feature type="signal peptide" evidence="1">
    <location>
        <begin position="1"/>
        <end position="21"/>
    </location>
</feature>
<keyword evidence="1" id="KW-0732">Signal</keyword>
<reference evidence="3" key="1">
    <citation type="submission" date="2022-06" db="EMBL/GenBank/DDBJ databases">
        <title>Genome Sequence of Candolleomyces eurysporus.</title>
        <authorList>
            <person name="Buettner E."/>
        </authorList>
    </citation>
    <scope>NUCLEOTIDE SEQUENCE</scope>
    <source>
        <strain evidence="3">VTCC 930004</strain>
    </source>
</reference>
<evidence type="ECO:0000256" key="1">
    <source>
        <dbReference type="SAM" id="SignalP"/>
    </source>
</evidence>
<protein>
    <recommendedName>
        <fullName evidence="2">Beta-glucuronidase C-terminal domain-containing protein</fullName>
    </recommendedName>
</protein>
<proteinExistence type="predicted"/>
<dbReference type="OrthoDB" id="2796951at2759"/>
<dbReference type="PANTHER" id="PTHR36183">
    <property type="entry name" value="BETA-GLUCURONIDASE"/>
    <property type="match status" value="1"/>
</dbReference>
<organism evidence="3 4">
    <name type="scientific">Candolleomyces eurysporus</name>
    <dbReference type="NCBI Taxonomy" id="2828524"/>
    <lineage>
        <taxon>Eukaryota</taxon>
        <taxon>Fungi</taxon>
        <taxon>Dikarya</taxon>
        <taxon>Basidiomycota</taxon>
        <taxon>Agaricomycotina</taxon>
        <taxon>Agaricomycetes</taxon>
        <taxon>Agaricomycetidae</taxon>
        <taxon>Agaricales</taxon>
        <taxon>Agaricineae</taxon>
        <taxon>Psathyrellaceae</taxon>
        <taxon>Candolleomyces</taxon>
    </lineage>
</organism>
<dbReference type="PANTHER" id="PTHR36183:SF2">
    <property type="entry name" value="BETA-GLUCURONIDASE C-TERMINAL DOMAIN-CONTAINING PROTEIN"/>
    <property type="match status" value="1"/>
</dbReference>
<dbReference type="EMBL" id="JANBPK010001571">
    <property type="protein sequence ID" value="KAJ2921623.1"/>
    <property type="molecule type" value="Genomic_DNA"/>
</dbReference>
<dbReference type="SUPFAM" id="SSF51445">
    <property type="entry name" value="(Trans)glycosidases"/>
    <property type="match status" value="1"/>
</dbReference>
<dbReference type="InterPro" id="IPR017853">
    <property type="entry name" value="GH"/>
</dbReference>
<dbReference type="AlphaFoldDB" id="A0A9W8MA55"/>
<feature type="chain" id="PRO_5040958039" description="Beta-glucuronidase C-terminal domain-containing protein" evidence="1">
    <location>
        <begin position="22"/>
        <end position="477"/>
    </location>
</feature>
<dbReference type="InterPro" id="IPR052974">
    <property type="entry name" value="GH79_Enzymes"/>
</dbReference>
<dbReference type="InterPro" id="IPR031728">
    <property type="entry name" value="GlcAase_C"/>
</dbReference>
<feature type="non-terminal residue" evidence="3">
    <location>
        <position position="1"/>
    </location>
</feature>
<sequence>MLPGIIQALPFALCGASLALALDVAIPLSPPATANRIAGDHVSFSLEQDRWLDWSGTTSRNDFFFNTLDNLRQLSGVPPQIRIGANSQDRTNFNPGIDVDTRVIWGLNLGQNNLTAGYLVSQSITKAFELPEVRQNGIVLDGMIIGNEPDLFPVNGHRSPGYSVSQYISEWKAIASNVTTTLKITSSSNTKFWGAAFAASSHSNNGFSPQALFYQGLLTSPPGSLISTISQHAYSGSFCEGNGALLQDLMTKAYIRGNLSRFTPDIAATRAQNLDYVMGETNSFACHGTPGVSNVGGAALWTLDYLLYGAQVGISRIFFHQGIGFKYNLIQPVALTRSPLDATPLSSPLPPHVQPQYYAAILAAEAIGPSGSTRVSELSVGDARISGYAFYEGNALVRAVFINSLAFYAGDKPETRRSTRINLSFSGSQAGGSVKSFTVKRLDIPYADAETGLKWGGITYETSNGRPQEAVLLSFNR</sequence>
<keyword evidence="4" id="KW-1185">Reference proteome</keyword>
<dbReference type="Pfam" id="PF16862">
    <property type="entry name" value="Glyco_hydro_79C"/>
    <property type="match status" value="1"/>
</dbReference>
<comment type="caution">
    <text evidence="3">The sequence shown here is derived from an EMBL/GenBank/DDBJ whole genome shotgun (WGS) entry which is preliminary data.</text>
</comment>
<dbReference type="Proteomes" id="UP001140091">
    <property type="component" value="Unassembled WGS sequence"/>
</dbReference>
<evidence type="ECO:0000313" key="4">
    <source>
        <dbReference type="Proteomes" id="UP001140091"/>
    </source>
</evidence>